<name>A0ABP7J4U2_9ACTN</name>
<reference evidence="3" key="1">
    <citation type="journal article" date="2019" name="Int. J. Syst. Evol. Microbiol.">
        <title>The Global Catalogue of Microorganisms (GCM) 10K type strain sequencing project: providing services to taxonomists for standard genome sequencing and annotation.</title>
        <authorList>
            <consortium name="The Broad Institute Genomics Platform"/>
            <consortium name="The Broad Institute Genome Sequencing Center for Infectious Disease"/>
            <person name="Wu L."/>
            <person name="Ma J."/>
        </authorList>
    </citation>
    <scope>NUCLEOTIDE SEQUENCE [LARGE SCALE GENOMIC DNA]</scope>
    <source>
        <strain evidence="3">JCM 16908</strain>
    </source>
</reference>
<dbReference type="InterPro" id="IPR000600">
    <property type="entry name" value="ROK"/>
</dbReference>
<dbReference type="Proteomes" id="UP001500888">
    <property type="component" value="Unassembled WGS sequence"/>
</dbReference>
<dbReference type="Pfam" id="PF00480">
    <property type="entry name" value="ROK"/>
    <property type="match status" value="1"/>
</dbReference>
<dbReference type="EMBL" id="BAAAZR010000035">
    <property type="protein sequence ID" value="GAA3834036.1"/>
    <property type="molecule type" value="Genomic_DNA"/>
</dbReference>
<dbReference type="PANTHER" id="PTHR18964">
    <property type="entry name" value="ROK (REPRESSOR, ORF, KINASE) FAMILY"/>
    <property type="match status" value="1"/>
</dbReference>
<dbReference type="PANTHER" id="PTHR18964:SF173">
    <property type="entry name" value="GLUCOKINASE"/>
    <property type="match status" value="1"/>
</dbReference>
<evidence type="ECO:0000313" key="2">
    <source>
        <dbReference type="EMBL" id="GAA3834036.1"/>
    </source>
</evidence>
<sequence>MVDDEIAEAPGGRNGIVRLAKITGVAVGISLGFWHTTVIARGFHHHYEDARKRVIDVGVESGVAAWLHEVVAAVESLAMEVERHADIVTVGMAVPAKVNPRNHRLVHRPPWANGEDDLALRVRESLRTAIMKTQGPQAWCPRVVMDSDTNLGALAERTYRHQQQETLVYVMSSTHVDAGVIIGDLLIRGRRGAVANIGHHAIRADGLLCWCGRKGCLERYIGAEAVLEDVRRARGVTRRETLRSLVDVVGGANRNDPVCIGALRHAATLLGEGLAVVRDILDPNVIILAGDLAEGRELVLKHCREALERSAAPAEEGEGHELDVVWSTLPDAPAQGALLLGIRGPALDAEFSPSE</sequence>
<organism evidence="2 3">
    <name type="scientific">Sphaerisporangium flaviroseum</name>
    <dbReference type="NCBI Taxonomy" id="509199"/>
    <lineage>
        <taxon>Bacteria</taxon>
        <taxon>Bacillati</taxon>
        <taxon>Actinomycetota</taxon>
        <taxon>Actinomycetes</taxon>
        <taxon>Streptosporangiales</taxon>
        <taxon>Streptosporangiaceae</taxon>
        <taxon>Sphaerisporangium</taxon>
    </lineage>
</organism>
<dbReference type="SUPFAM" id="SSF53067">
    <property type="entry name" value="Actin-like ATPase domain"/>
    <property type="match status" value="2"/>
</dbReference>
<evidence type="ECO:0000313" key="3">
    <source>
        <dbReference type="Proteomes" id="UP001500888"/>
    </source>
</evidence>
<proteinExistence type="inferred from homology"/>
<gene>
    <name evidence="2" type="ORF">GCM10022226_64240</name>
</gene>
<evidence type="ECO:0008006" key="4">
    <source>
        <dbReference type="Google" id="ProtNLM"/>
    </source>
</evidence>
<dbReference type="Gene3D" id="3.30.420.40">
    <property type="match status" value="2"/>
</dbReference>
<keyword evidence="3" id="KW-1185">Reference proteome</keyword>
<comment type="caution">
    <text evidence="2">The sequence shown here is derived from an EMBL/GenBank/DDBJ whole genome shotgun (WGS) entry which is preliminary data.</text>
</comment>
<evidence type="ECO:0000256" key="1">
    <source>
        <dbReference type="ARBA" id="ARBA00006479"/>
    </source>
</evidence>
<accession>A0ABP7J4U2</accession>
<comment type="similarity">
    <text evidence="1">Belongs to the ROK (NagC/XylR) family.</text>
</comment>
<protein>
    <recommendedName>
        <fullName evidence="4">ROK family protein</fullName>
    </recommendedName>
</protein>
<dbReference type="InterPro" id="IPR043129">
    <property type="entry name" value="ATPase_NBD"/>
</dbReference>